<accession>A0A069PXG2</accession>
<dbReference type="PRINTS" id="PR00689">
    <property type="entry name" value="ACOABINDINGP"/>
</dbReference>
<dbReference type="Proteomes" id="UP000027466">
    <property type="component" value="Unassembled WGS sequence"/>
</dbReference>
<keyword evidence="1" id="KW-0446">Lipid-binding</keyword>
<gene>
    <name evidence="3" type="ORF">BG61_12665</name>
</gene>
<dbReference type="GO" id="GO:0000062">
    <property type="term" value="F:fatty-acyl-CoA binding"/>
    <property type="evidence" value="ECO:0007669"/>
    <property type="project" value="InterPro"/>
</dbReference>
<comment type="caution">
    <text evidence="3">The sequence shown here is derived from an EMBL/GenBank/DDBJ whole genome shotgun (WGS) entry which is preliminary data.</text>
</comment>
<dbReference type="SUPFAM" id="SSF54427">
    <property type="entry name" value="NTF2-like"/>
    <property type="match status" value="1"/>
</dbReference>
<evidence type="ECO:0000256" key="1">
    <source>
        <dbReference type="ARBA" id="ARBA00023121"/>
    </source>
</evidence>
<dbReference type="AlphaFoldDB" id="A0A069PXG2"/>
<dbReference type="InterPro" id="IPR029058">
    <property type="entry name" value="AB_hydrolase_fold"/>
</dbReference>
<dbReference type="Pfam" id="PF00887">
    <property type="entry name" value="ACBP"/>
    <property type="match status" value="1"/>
</dbReference>
<dbReference type="InterPro" id="IPR037401">
    <property type="entry name" value="SnoaL-like"/>
</dbReference>
<proteinExistence type="predicted"/>
<keyword evidence="4" id="KW-1185">Reference proteome</keyword>
<dbReference type="PANTHER" id="PTHR23310">
    <property type="entry name" value="ACYL-COA-BINDING PROTEIN, ACBP"/>
    <property type="match status" value="1"/>
</dbReference>
<dbReference type="Gene3D" id="3.40.50.1820">
    <property type="entry name" value="alpha/beta hydrolase"/>
    <property type="match status" value="1"/>
</dbReference>
<dbReference type="InterPro" id="IPR000073">
    <property type="entry name" value="AB_hydrolase_1"/>
</dbReference>
<dbReference type="InterPro" id="IPR035984">
    <property type="entry name" value="Acyl-CoA-binding_sf"/>
</dbReference>
<name>A0A069PXG2_9BURK</name>
<dbReference type="Gene3D" id="3.10.450.50">
    <property type="match status" value="1"/>
</dbReference>
<dbReference type="Pfam" id="PF12697">
    <property type="entry name" value="Abhydrolase_6"/>
    <property type="match status" value="1"/>
</dbReference>
<dbReference type="SUPFAM" id="SSF47027">
    <property type="entry name" value="Acyl-CoA binding protein"/>
    <property type="match status" value="1"/>
</dbReference>
<dbReference type="PROSITE" id="PS51228">
    <property type="entry name" value="ACB_2"/>
    <property type="match status" value="1"/>
</dbReference>
<protein>
    <submittedName>
        <fullName evidence="3">Esterase</fullName>
    </submittedName>
</protein>
<evidence type="ECO:0000313" key="4">
    <source>
        <dbReference type="Proteomes" id="UP000027466"/>
    </source>
</evidence>
<dbReference type="InterPro" id="IPR014352">
    <property type="entry name" value="FERM/acyl-CoA-bd_prot_sf"/>
</dbReference>
<dbReference type="RefSeq" id="WP_035926042.1">
    <property type="nucleotide sequence ID" value="NZ_CADFFX010000008.1"/>
</dbReference>
<dbReference type="InterPro" id="IPR000582">
    <property type="entry name" value="Acyl-CoA-binding_protein"/>
</dbReference>
<feature type="domain" description="ACB" evidence="2">
    <location>
        <begin position="433"/>
        <end position="518"/>
    </location>
</feature>
<sequence length="520" mass="57160">MNAPRTAALLIHGLGGTQFDLGSMHKALKRAGIDTHSLTLPGHGTTPEDLVGVRTEAWLAAVTRKYREVVMQYDTVHVIGMCMGSLLALALCAQEGHARGRLVTLAPPIYIDGWATPWYRALRHLMYWLPFVPSRMRVDEEEPYGIKNALVRSIVKAKFERGENFHYRWVPLACIREVDRLRRRAMRAAVALRCDTLVMHAREDELTSLKSAYFLRDNVERAELVVLENSYHLICVDNDRQLVATGILRFLGLDPAAAERPAEADEPDTPMSDEEVRELTSRYMSAMSSQQFEAALPLFASDVIWDQRGEGPLAREYVGRSALIDLFSTLLERSEGTFAVQRFGEPSFDGQTATADVLFVASREGRVIHGGAKQTFVLRNGRIASVVYEPHDAAAEAAFWAGENAGAATRGLSAGETAGTLAPELAALDGEALQRRFAQAQEGAKALARRPSKAVMLRLYAYYKQAVDGDAPAQPPSALDPVARAKHGAWAALAGVDRAEAMCRYIALVEQLDTDIAAMV</sequence>
<dbReference type="SUPFAM" id="SSF53474">
    <property type="entry name" value="alpha/beta-Hydrolases"/>
    <property type="match status" value="1"/>
</dbReference>
<dbReference type="STRING" id="60547.GCA_000751215_00775"/>
<dbReference type="GO" id="GO:0006631">
    <property type="term" value="P:fatty acid metabolic process"/>
    <property type="evidence" value="ECO:0007669"/>
    <property type="project" value="TreeGrafter"/>
</dbReference>
<dbReference type="EMBL" id="JFHC01000002">
    <property type="protein sequence ID" value="KDR44544.1"/>
    <property type="molecule type" value="Genomic_DNA"/>
</dbReference>
<dbReference type="InterPro" id="IPR032710">
    <property type="entry name" value="NTF2-like_dom_sf"/>
</dbReference>
<organism evidence="3 4">
    <name type="scientific">Caballeronia glathei</name>
    <dbReference type="NCBI Taxonomy" id="60547"/>
    <lineage>
        <taxon>Bacteria</taxon>
        <taxon>Pseudomonadati</taxon>
        <taxon>Pseudomonadota</taxon>
        <taxon>Betaproteobacteria</taxon>
        <taxon>Burkholderiales</taxon>
        <taxon>Burkholderiaceae</taxon>
        <taxon>Caballeronia</taxon>
    </lineage>
</organism>
<reference evidence="3 4" key="1">
    <citation type="submission" date="2014-03" db="EMBL/GenBank/DDBJ databases">
        <title>Draft Genome Sequences of Four Burkholderia Strains.</title>
        <authorList>
            <person name="Liu X.Y."/>
            <person name="Li C.X."/>
            <person name="Xu J.H."/>
        </authorList>
    </citation>
    <scope>NUCLEOTIDE SEQUENCE [LARGE SCALE GENOMIC DNA]</scope>
    <source>
        <strain evidence="3 4">DSM 50014</strain>
    </source>
</reference>
<dbReference type="PANTHER" id="PTHR23310:SF62">
    <property type="entry name" value="ACYL-COA BINDING PROTEIN 1, ISOFORM A"/>
    <property type="match status" value="1"/>
</dbReference>
<evidence type="ECO:0000313" key="3">
    <source>
        <dbReference type="EMBL" id="KDR44544.1"/>
    </source>
</evidence>
<dbReference type="Pfam" id="PF12680">
    <property type="entry name" value="SnoaL_2"/>
    <property type="match status" value="1"/>
</dbReference>
<dbReference type="Gene3D" id="1.20.80.10">
    <property type="match status" value="1"/>
</dbReference>
<evidence type="ECO:0000259" key="2">
    <source>
        <dbReference type="PROSITE" id="PS51228"/>
    </source>
</evidence>